<keyword evidence="2" id="KW-0812">Transmembrane</keyword>
<dbReference type="Proteomes" id="UP001180556">
    <property type="component" value="Unassembled WGS sequence"/>
</dbReference>
<feature type="compositionally biased region" description="Basic and acidic residues" evidence="1">
    <location>
        <begin position="29"/>
        <end position="39"/>
    </location>
</feature>
<evidence type="ECO:0000313" key="3">
    <source>
        <dbReference type="EMBL" id="MDT0490619.1"/>
    </source>
</evidence>
<evidence type="ECO:0008006" key="5">
    <source>
        <dbReference type="Google" id="ProtNLM"/>
    </source>
</evidence>
<feature type="compositionally biased region" description="Low complexity" evidence="1">
    <location>
        <begin position="15"/>
        <end position="26"/>
    </location>
</feature>
<feature type="region of interest" description="Disordered" evidence="1">
    <location>
        <begin position="1"/>
        <end position="75"/>
    </location>
</feature>
<comment type="caution">
    <text evidence="3">The sequence shown here is derived from an EMBL/GenBank/DDBJ whole genome shotgun (WGS) entry which is preliminary data.</text>
</comment>
<reference evidence="4" key="1">
    <citation type="submission" date="2023-07" db="EMBL/GenBank/DDBJ databases">
        <title>30 novel species of actinomycetes from the DSMZ collection.</title>
        <authorList>
            <person name="Nouioui I."/>
        </authorList>
    </citation>
    <scope>NUCLEOTIDE SEQUENCE [LARGE SCALE GENOMIC DNA]</scope>
    <source>
        <strain evidence="4">DSM 40932</strain>
    </source>
</reference>
<proteinExistence type="predicted"/>
<accession>A0ABU2VZ24</accession>
<feature type="transmembrane region" description="Helical" evidence="2">
    <location>
        <begin position="82"/>
        <end position="103"/>
    </location>
</feature>
<sequence length="516" mass="55459">MTATHTRPEAGAGGSSAVKSVESVVEPVPDARGEREQGLRRHRGTHSGGQGLRDVGGGQAVRDARGGQRVPDGGGSRGLRDVLGLVLLPVPLLVAALPAAFAGGGTRRWFGGRGESQRAEAQAARDAAAEAFYELDTAQRDLQISIETINAVDNSPRGRKAAEDFAALGRRIDEVSHAYITAVDAHDLDRDDLEPSVASRARTELTRAKDDLVRVKGELDRFGQGLGTLLGSAETQLARLAPAVERARQALLGASNALDAVRAAGLRADELAARLAALAPELTKLNQGAGKHGVAETLQRADVVLRDAESLRAEAERLPERAAEIDRRLVSLRTRAQALTTRAGSVEPVLSELRRRFSAACWQDLQPVPEQAAVNVRQAEEKLAEAAKAREEQRWADATSRLSTVRALLNAVDEAVSAAGDRLQRLDAVAKDPQQEIERTRFAVRDAQRLAMAGRHTPDPRHARPLDDSVARLDRAIAGLEGRHPDYWHFLTETEAVRQTAARVVSDIREERGGGA</sequence>
<organism evidence="3 4">
    <name type="scientific">Streptomyces stephensoniae</name>
    <dbReference type="NCBI Taxonomy" id="3375367"/>
    <lineage>
        <taxon>Bacteria</taxon>
        <taxon>Bacillati</taxon>
        <taxon>Actinomycetota</taxon>
        <taxon>Actinomycetes</taxon>
        <taxon>Kitasatosporales</taxon>
        <taxon>Streptomycetaceae</taxon>
        <taxon>Streptomyces</taxon>
    </lineage>
</organism>
<keyword evidence="2" id="KW-1133">Transmembrane helix</keyword>
<gene>
    <name evidence="3" type="ORF">RM717_08890</name>
</gene>
<keyword evidence="4" id="KW-1185">Reference proteome</keyword>
<evidence type="ECO:0000256" key="2">
    <source>
        <dbReference type="SAM" id="Phobius"/>
    </source>
</evidence>
<name>A0ABU2VZ24_9ACTN</name>
<keyword evidence="2" id="KW-0472">Membrane</keyword>
<evidence type="ECO:0000256" key="1">
    <source>
        <dbReference type="SAM" id="MobiDB-lite"/>
    </source>
</evidence>
<protein>
    <recommendedName>
        <fullName evidence="5">Septation ring formation regulator EzrA</fullName>
    </recommendedName>
</protein>
<feature type="compositionally biased region" description="Gly residues" evidence="1">
    <location>
        <begin position="46"/>
        <end position="59"/>
    </location>
</feature>
<dbReference type="EMBL" id="JAVRFG010000009">
    <property type="protein sequence ID" value="MDT0490619.1"/>
    <property type="molecule type" value="Genomic_DNA"/>
</dbReference>
<evidence type="ECO:0000313" key="4">
    <source>
        <dbReference type="Proteomes" id="UP001180556"/>
    </source>
</evidence>